<feature type="compositionally biased region" description="Basic residues" evidence="14">
    <location>
        <begin position="57"/>
        <end position="67"/>
    </location>
</feature>
<evidence type="ECO:0000256" key="13">
    <source>
        <dbReference type="ARBA" id="ARBA00048985"/>
    </source>
</evidence>
<evidence type="ECO:0000256" key="3">
    <source>
        <dbReference type="ARBA" id="ARBA00012187"/>
    </source>
</evidence>
<feature type="compositionally biased region" description="Basic and acidic residues" evidence="14">
    <location>
        <begin position="80"/>
        <end position="91"/>
    </location>
</feature>
<feature type="compositionally biased region" description="Basic and acidic residues" evidence="14">
    <location>
        <begin position="101"/>
        <end position="153"/>
    </location>
</feature>
<dbReference type="SMART" id="SM00317">
    <property type="entry name" value="SET"/>
    <property type="match status" value="1"/>
</dbReference>
<dbReference type="PROSITE" id="PS51571">
    <property type="entry name" value="SAM_MT43_PR_SET"/>
    <property type="match status" value="1"/>
</dbReference>
<keyword evidence="4" id="KW-0158">Chromosome</keyword>
<dbReference type="Gene3D" id="2.170.270.10">
    <property type="entry name" value="SET domain"/>
    <property type="match status" value="1"/>
</dbReference>
<comment type="subcellular location">
    <subcellularLocation>
        <location evidence="2">Chromosome</location>
    </subcellularLocation>
    <subcellularLocation>
        <location evidence="1">Nucleus</location>
    </subcellularLocation>
</comment>
<dbReference type="GO" id="GO:0043516">
    <property type="term" value="P:regulation of DNA damage response, signal transduction by p53 class mediator"/>
    <property type="evidence" value="ECO:0007669"/>
    <property type="project" value="TreeGrafter"/>
</dbReference>
<dbReference type="InParanoid" id="E4WS93"/>
<evidence type="ECO:0000259" key="15">
    <source>
        <dbReference type="PROSITE" id="PS50280"/>
    </source>
</evidence>
<evidence type="ECO:0000256" key="7">
    <source>
        <dbReference type="ARBA" id="ARBA00022691"/>
    </source>
</evidence>
<dbReference type="Pfam" id="PF00856">
    <property type="entry name" value="SET"/>
    <property type="match status" value="1"/>
</dbReference>
<evidence type="ECO:0000313" key="17">
    <source>
        <dbReference type="Proteomes" id="UP000001307"/>
    </source>
</evidence>
<evidence type="ECO:0000256" key="8">
    <source>
        <dbReference type="ARBA" id="ARBA00022853"/>
    </source>
</evidence>
<dbReference type="InterPro" id="IPR051760">
    <property type="entry name" value="KMT5A"/>
</dbReference>
<dbReference type="CDD" id="cd10528">
    <property type="entry name" value="SET_SETD8"/>
    <property type="match status" value="1"/>
</dbReference>
<keyword evidence="8" id="KW-0156">Chromatin regulator</keyword>
<feature type="compositionally biased region" description="Basic residues" evidence="14">
    <location>
        <begin position="154"/>
        <end position="165"/>
    </location>
</feature>
<name>E4WS93_OIKDI</name>
<dbReference type="EMBL" id="FN653015">
    <property type="protein sequence ID" value="CBY20626.1"/>
    <property type="molecule type" value="Genomic_DNA"/>
</dbReference>
<evidence type="ECO:0000256" key="9">
    <source>
        <dbReference type="ARBA" id="ARBA00023015"/>
    </source>
</evidence>
<evidence type="ECO:0000313" key="16">
    <source>
        <dbReference type="EMBL" id="CBY20626.1"/>
    </source>
</evidence>
<dbReference type="InterPro" id="IPR001214">
    <property type="entry name" value="SET_dom"/>
</dbReference>
<evidence type="ECO:0000256" key="1">
    <source>
        <dbReference type="ARBA" id="ARBA00004123"/>
    </source>
</evidence>
<keyword evidence="17" id="KW-1185">Reference proteome</keyword>
<dbReference type="InterPro" id="IPR016858">
    <property type="entry name" value="KMT5A-like"/>
</dbReference>
<dbReference type="GO" id="GO:0006357">
    <property type="term" value="P:regulation of transcription by RNA polymerase II"/>
    <property type="evidence" value="ECO:0007669"/>
    <property type="project" value="TreeGrafter"/>
</dbReference>
<dbReference type="AlphaFoldDB" id="E4WS93"/>
<keyword evidence="11" id="KW-0539">Nucleus</keyword>
<dbReference type="OrthoDB" id="5560686at2759"/>
<comment type="catalytic activity">
    <reaction evidence="13">
        <text>L-lysyl-[protein] + S-adenosyl-L-methionine = N(6)-methyl-L-lysyl-[protein] + S-adenosyl-L-homocysteine + H(+)</text>
        <dbReference type="Rhea" id="RHEA:51736"/>
        <dbReference type="Rhea" id="RHEA-COMP:9752"/>
        <dbReference type="Rhea" id="RHEA-COMP:13053"/>
        <dbReference type="ChEBI" id="CHEBI:15378"/>
        <dbReference type="ChEBI" id="CHEBI:29969"/>
        <dbReference type="ChEBI" id="CHEBI:57856"/>
        <dbReference type="ChEBI" id="CHEBI:59789"/>
        <dbReference type="ChEBI" id="CHEBI:61929"/>
    </reaction>
</comment>
<dbReference type="GO" id="GO:0032259">
    <property type="term" value="P:methylation"/>
    <property type="evidence" value="ECO:0007669"/>
    <property type="project" value="UniProtKB-KW"/>
</dbReference>
<evidence type="ECO:0000256" key="5">
    <source>
        <dbReference type="ARBA" id="ARBA00022603"/>
    </source>
</evidence>
<keyword evidence="6" id="KW-0808">Transferase</keyword>
<feature type="region of interest" description="Disordered" evidence="14">
    <location>
        <begin position="55"/>
        <end position="171"/>
    </location>
</feature>
<evidence type="ECO:0000256" key="12">
    <source>
        <dbReference type="ARBA" id="ARBA00047784"/>
    </source>
</evidence>
<organism evidence="16">
    <name type="scientific">Oikopleura dioica</name>
    <name type="common">Tunicate</name>
    <dbReference type="NCBI Taxonomy" id="34765"/>
    <lineage>
        <taxon>Eukaryota</taxon>
        <taxon>Metazoa</taxon>
        <taxon>Chordata</taxon>
        <taxon>Tunicata</taxon>
        <taxon>Appendicularia</taxon>
        <taxon>Copelata</taxon>
        <taxon>Oikopleuridae</taxon>
        <taxon>Oikopleura</taxon>
    </lineage>
</organism>
<protein>
    <recommendedName>
        <fullName evidence="3">[histone H4]-lysine(20) N-methyltransferase</fullName>
        <ecNumber evidence="3">2.1.1.361</ecNumber>
    </recommendedName>
</protein>
<gene>
    <name evidence="16" type="ORF">GSOID_T00000628001</name>
</gene>
<dbReference type="PANTHER" id="PTHR46167:SF1">
    <property type="entry name" value="N-LYSINE METHYLTRANSFERASE KMT5A"/>
    <property type="match status" value="1"/>
</dbReference>
<dbReference type="SUPFAM" id="SSF82199">
    <property type="entry name" value="SET domain"/>
    <property type="match status" value="1"/>
</dbReference>
<keyword evidence="10" id="KW-0804">Transcription</keyword>
<dbReference type="GO" id="GO:0005634">
    <property type="term" value="C:nucleus"/>
    <property type="evidence" value="ECO:0007669"/>
    <property type="project" value="UniProtKB-SubCell"/>
</dbReference>
<accession>E4WS93</accession>
<dbReference type="GO" id="GO:0140944">
    <property type="term" value="F:histone H4K20 monomethyltransferase activity"/>
    <property type="evidence" value="ECO:0007669"/>
    <property type="project" value="UniProtKB-EC"/>
</dbReference>
<dbReference type="InterPro" id="IPR047266">
    <property type="entry name" value="KMT5A-like_SET"/>
</dbReference>
<dbReference type="PROSITE" id="PS50280">
    <property type="entry name" value="SET"/>
    <property type="match status" value="1"/>
</dbReference>
<comment type="catalytic activity">
    <reaction evidence="12">
        <text>L-lysyl(20)-[histone H4] + S-adenosyl-L-methionine = N(6)-methyl-L-lysyl(20)-[histone H4] + S-adenosyl-L-homocysteine + H(+)</text>
        <dbReference type="Rhea" id="RHEA:60344"/>
        <dbReference type="Rhea" id="RHEA-COMP:15554"/>
        <dbReference type="Rhea" id="RHEA-COMP:15555"/>
        <dbReference type="ChEBI" id="CHEBI:15378"/>
        <dbReference type="ChEBI" id="CHEBI:29969"/>
        <dbReference type="ChEBI" id="CHEBI:57856"/>
        <dbReference type="ChEBI" id="CHEBI:59789"/>
        <dbReference type="ChEBI" id="CHEBI:61929"/>
        <dbReference type="EC" id="2.1.1.361"/>
    </reaction>
</comment>
<reference evidence="16" key="1">
    <citation type="journal article" date="2010" name="Science">
        <title>Plasticity of animal genome architecture unmasked by rapid evolution of a pelagic tunicate.</title>
        <authorList>
            <person name="Denoeud F."/>
            <person name="Henriet S."/>
            <person name="Mungpakdee S."/>
            <person name="Aury J.M."/>
            <person name="Da Silva C."/>
            <person name="Brinkmann H."/>
            <person name="Mikhaleva J."/>
            <person name="Olsen L.C."/>
            <person name="Jubin C."/>
            <person name="Canestro C."/>
            <person name="Bouquet J.M."/>
            <person name="Danks G."/>
            <person name="Poulain J."/>
            <person name="Campsteijn C."/>
            <person name="Adamski M."/>
            <person name="Cross I."/>
            <person name="Yadetie F."/>
            <person name="Muffato M."/>
            <person name="Louis A."/>
            <person name="Butcher S."/>
            <person name="Tsagkogeorga G."/>
            <person name="Konrad A."/>
            <person name="Singh S."/>
            <person name="Jensen M.F."/>
            <person name="Cong E.H."/>
            <person name="Eikeseth-Otteraa H."/>
            <person name="Noel B."/>
            <person name="Anthouard V."/>
            <person name="Porcel B.M."/>
            <person name="Kachouri-Lafond R."/>
            <person name="Nishino A."/>
            <person name="Ugolini M."/>
            <person name="Chourrout P."/>
            <person name="Nishida H."/>
            <person name="Aasland R."/>
            <person name="Huzurbazar S."/>
            <person name="Westhof E."/>
            <person name="Delsuc F."/>
            <person name="Lehrach H."/>
            <person name="Reinhardt R."/>
            <person name="Weissenbach J."/>
            <person name="Roy S.W."/>
            <person name="Artiguenave F."/>
            <person name="Postlethwait J.H."/>
            <person name="Manak J.R."/>
            <person name="Thompson E.M."/>
            <person name="Jaillon O."/>
            <person name="Du Pasquier L."/>
            <person name="Boudinot P."/>
            <person name="Liberles D.A."/>
            <person name="Volff J.N."/>
            <person name="Philippe H."/>
            <person name="Lenhard B."/>
            <person name="Roest Crollius H."/>
            <person name="Wincker P."/>
            <person name="Chourrout D."/>
        </authorList>
    </citation>
    <scope>NUCLEOTIDE SEQUENCE [LARGE SCALE GENOMIC DNA]</scope>
</reference>
<sequence>MRLFKKIDFDQKTSVVTGTSGEALATAFDESPPSPPTIGEIMKKKKSEAKLEAIKKTEKKKKPKKFKKALEVPKSPYRGPFEEMELRKSPLREIPPPQKNETTKREVKEMPIEEKPAKEMPKLTKRPEVEKEDSTRRNLNDVLKSPEPKDDKKKIKKTKPKRKVKKEADQDFEKKAPIKRITDFFEIRRSNRKTGKQIEDEKDDLWRDLVRSDCQEGLEIRNCPIKQRGIYSTRDFRKGDFVVEYRGTFFYPENIEESYAQESKYYEDPETGSYMYWFDYKGKKYCIDATAESPFYGRLLNHSCKVPNCATKPLDMQDPIDPVRLIIYAKEDIPSGTELLYDYGDRSKQSLQIHPWLKL</sequence>
<dbReference type="PANTHER" id="PTHR46167">
    <property type="entry name" value="N-LYSINE METHYLTRANSFERASE KMT5A"/>
    <property type="match status" value="1"/>
</dbReference>
<dbReference type="EC" id="2.1.1.361" evidence="3"/>
<proteinExistence type="predicted"/>
<evidence type="ECO:0000256" key="4">
    <source>
        <dbReference type="ARBA" id="ARBA00022454"/>
    </source>
</evidence>
<keyword evidence="9" id="KW-0805">Transcription regulation</keyword>
<keyword evidence="7" id="KW-0949">S-adenosyl-L-methionine</keyword>
<dbReference type="InterPro" id="IPR046341">
    <property type="entry name" value="SET_dom_sf"/>
</dbReference>
<dbReference type="GO" id="GO:0005700">
    <property type="term" value="C:polytene chromosome"/>
    <property type="evidence" value="ECO:0007669"/>
    <property type="project" value="TreeGrafter"/>
</dbReference>
<evidence type="ECO:0000256" key="14">
    <source>
        <dbReference type="SAM" id="MobiDB-lite"/>
    </source>
</evidence>
<evidence type="ECO:0000256" key="11">
    <source>
        <dbReference type="ARBA" id="ARBA00023242"/>
    </source>
</evidence>
<evidence type="ECO:0000256" key="10">
    <source>
        <dbReference type="ARBA" id="ARBA00023163"/>
    </source>
</evidence>
<evidence type="ECO:0000256" key="6">
    <source>
        <dbReference type="ARBA" id="ARBA00022679"/>
    </source>
</evidence>
<dbReference type="Proteomes" id="UP000001307">
    <property type="component" value="Unassembled WGS sequence"/>
</dbReference>
<evidence type="ECO:0000256" key="2">
    <source>
        <dbReference type="ARBA" id="ARBA00004286"/>
    </source>
</evidence>
<keyword evidence="5" id="KW-0489">Methyltransferase</keyword>
<feature type="domain" description="SET" evidence="15">
    <location>
        <begin position="216"/>
        <end position="344"/>
    </location>
</feature>